<accession>A0ABY6GPB4</accession>
<organism evidence="1 2">
    <name type="scientific">Endozoicomonas euniceicola</name>
    <dbReference type="NCBI Taxonomy" id="1234143"/>
    <lineage>
        <taxon>Bacteria</taxon>
        <taxon>Pseudomonadati</taxon>
        <taxon>Pseudomonadota</taxon>
        <taxon>Gammaproteobacteria</taxon>
        <taxon>Oceanospirillales</taxon>
        <taxon>Endozoicomonadaceae</taxon>
        <taxon>Endozoicomonas</taxon>
    </lineage>
</organism>
<dbReference type="RefSeq" id="WP_262596166.1">
    <property type="nucleotide sequence ID" value="NZ_CP103300.1"/>
</dbReference>
<proteinExistence type="predicted"/>
<keyword evidence="2" id="KW-1185">Reference proteome</keyword>
<dbReference type="EMBL" id="CP103300">
    <property type="protein sequence ID" value="UYM14598.1"/>
    <property type="molecule type" value="Genomic_DNA"/>
</dbReference>
<reference evidence="1" key="1">
    <citation type="submission" date="2022-10" db="EMBL/GenBank/DDBJ databases">
        <title>Completed Genome Sequence of two octocoral isolated bacterium, Endozoicomonas euniceicola EF212T and Endozoicomonas gorgoniicola PS125T.</title>
        <authorList>
            <person name="Chiou Y.-J."/>
            <person name="Chen Y.-H."/>
        </authorList>
    </citation>
    <scope>NUCLEOTIDE SEQUENCE</scope>
    <source>
        <strain evidence="1">EF212</strain>
    </source>
</reference>
<protein>
    <submittedName>
        <fullName evidence="1">Uncharacterized protein</fullName>
    </submittedName>
</protein>
<name>A0ABY6GPB4_9GAMM</name>
<dbReference type="Proteomes" id="UP001163255">
    <property type="component" value="Chromosome"/>
</dbReference>
<evidence type="ECO:0000313" key="1">
    <source>
        <dbReference type="EMBL" id="UYM14598.1"/>
    </source>
</evidence>
<sequence length="89" mass="10195">MSRKTNPVAEHNFLQPTTPLLPVQLTHRRLNDVSEVIARHRTLPSFKHLIVALTLFLAHALSPSKSDSLLLSFERKRQASYIYYPTVKS</sequence>
<evidence type="ECO:0000313" key="2">
    <source>
        <dbReference type="Proteomes" id="UP001163255"/>
    </source>
</evidence>
<gene>
    <name evidence="1" type="ORF">NX720_17095</name>
</gene>